<accession>A0AAD2CXA6</accession>
<reference evidence="1" key="1">
    <citation type="submission" date="2023-07" db="EMBL/GenBank/DDBJ databases">
        <authorList>
            <consortium name="AG Swart"/>
            <person name="Singh M."/>
            <person name="Singh A."/>
            <person name="Seah K."/>
            <person name="Emmerich C."/>
        </authorList>
    </citation>
    <scope>NUCLEOTIDE SEQUENCE</scope>
    <source>
        <strain evidence="1">DP1</strain>
    </source>
</reference>
<evidence type="ECO:0000313" key="1">
    <source>
        <dbReference type="EMBL" id="CAI2373761.1"/>
    </source>
</evidence>
<proteinExistence type="predicted"/>
<dbReference type="EMBL" id="CAMPGE010015119">
    <property type="protein sequence ID" value="CAI2373761.1"/>
    <property type="molecule type" value="Genomic_DNA"/>
</dbReference>
<protein>
    <submittedName>
        <fullName evidence="1">Uncharacterized protein</fullName>
    </submittedName>
</protein>
<comment type="caution">
    <text evidence="1">The sequence shown here is derived from an EMBL/GenBank/DDBJ whole genome shotgun (WGS) entry which is preliminary data.</text>
</comment>
<gene>
    <name evidence="1" type="ORF">ECRASSUSDP1_LOCUS15109</name>
</gene>
<dbReference type="AlphaFoldDB" id="A0AAD2CXA6"/>
<name>A0AAD2CXA6_EUPCR</name>
<sequence length="161" mass="18673">MEQVLKKASRESAYSSKNCPVCYCQLKIHLLNPRGDSMQLCSNKNCLFPFCCEPDDFRDYNSFQPRVRRNKRELKVKRAKEVSRKAPRDPYEQSSLFTLAKDEVDQYNTNIFTKISQGGSVKEEMEMFSSTKSTENFIFSKEAERPVDDLDSLCQVSQVLQ</sequence>
<dbReference type="Proteomes" id="UP001295684">
    <property type="component" value="Unassembled WGS sequence"/>
</dbReference>
<keyword evidence="2" id="KW-1185">Reference proteome</keyword>
<organism evidence="1 2">
    <name type="scientific">Euplotes crassus</name>
    <dbReference type="NCBI Taxonomy" id="5936"/>
    <lineage>
        <taxon>Eukaryota</taxon>
        <taxon>Sar</taxon>
        <taxon>Alveolata</taxon>
        <taxon>Ciliophora</taxon>
        <taxon>Intramacronucleata</taxon>
        <taxon>Spirotrichea</taxon>
        <taxon>Hypotrichia</taxon>
        <taxon>Euplotida</taxon>
        <taxon>Euplotidae</taxon>
        <taxon>Moneuplotes</taxon>
    </lineage>
</organism>
<evidence type="ECO:0000313" key="2">
    <source>
        <dbReference type="Proteomes" id="UP001295684"/>
    </source>
</evidence>